<dbReference type="EMBL" id="JAVDUM010000014">
    <property type="protein sequence ID" value="MDR6868434.1"/>
    <property type="molecule type" value="Genomic_DNA"/>
</dbReference>
<sequence>MQERDELDAWLGDVKVTAEQRAALHRASEMVHARYPERDLADDREAAFSTAAMLILGDATLATITDAYVTARRAERAAMASLTGAIIAASADQAETAMSRETGLNRMTIRKALGK</sequence>
<accession>A0ABU1SFR2</accession>
<dbReference type="Proteomes" id="UP001259347">
    <property type="component" value="Unassembled WGS sequence"/>
</dbReference>
<evidence type="ECO:0000313" key="2">
    <source>
        <dbReference type="Proteomes" id="UP001259347"/>
    </source>
</evidence>
<protein>
    <recommendedName>
        <fullName evidence="3">Helix-turn-helix DNA binding domain protein</fullName>
    </recommendedName>
</protein>
<name>A0ABU1SFR2_9MICO</name>
<gene>
    <name evidence="1" type="ORF">J2Y69_003050</name>
</gene>
<dbReference type="RefSeq" id="WP_310022255.1">
    <property type="nucleotide sequence ID" value="NZ_JAVDUM010000014.1"/>
</dbReference>
<keyword evidence="2" id="KW-1185">Reference proteome</keyword>
<organism evidence="1 2">
    <name type="scientific">Microbacterium resistens</name>
    <dbReference type="NCBI Taxonomy" id="156977"/>
    <lineage>
        <taxon>Bacteria</taxon>
        <taxon>Bacillati</taxon>
        <taxon>Actinomycetota</taxon>
        <taxon>Actinomycetes</taxon>
        <taxon>Micrococcales</taxon>
        <taxon>Microbacteriaceae</taxon>
        <taxon>Microbacterium</taxon>
    </lineage>
</organism>
<evidence type="ECO:0008006" key="3">
    <source>
        <dbReference type="Google" id="ProtNLM"/>
    </source>
</evidence>
<proteinExistence type="predicted"/>
<evidence type="ECO:0000313" key="1">
    <source>
        <dbReference type="EMBL" id="MDR6868434.1"/>
    </source>
</evidence>
<comment type="caution">
    <text evidence="1">The sequence shown here is derived from an EMBL/GenBank/DDBJ whole genome shotgun (WGS) entry which is preliminary data.</text>
</comment>
<reference evidence="1 2" key="1">
    <citation type="submission" date="2023-07" db="EMBL/GenBank/DDBJ databases">
        <title>Sorghum-associated microbial communities from plants grown in Nebraska, USA.</title>
        <authorList>
            <person name="Schachtman D."/>
        </authorList>
    </citation>
    <scope>NUCLEOTIDE SEQUENCE [LARGE SCALE GENOMIC DNA]</scope>
    <source>
        <strain evidence="1 2">2980</strain>
    </source>
</reference>